<gene>
    <name evidence="2" type="ORF">D8674_026351</name>
</gene>
<sequence length="158" mass="17798">MSNTRVTIDHSNDDDFAFKGVSLVITIGLEILSAGFEQASSPSKPHFVPLGLLFAIVAVLISLSELLRKGRKERVKWRRWGMLGWFCHPSPRNELFGTLLDIYGLLGGIWQCIFSTVQYICYSRHVDNPINLCLLPFIFLICLAVAKLNSELSCLLNR</sequence>
<evidence type="ECO:0000256" key="1">
    <source>
        <dbReference type="SAM" id="Phobius"/>
    </source>
</evidence>
<name>A0A5N5I9A0_9ROSA</name>
<dbReference type="AlphaFoldDB" id="A0A5N5I9A0"/>
<accession>A0A5N5I9A0</accession>
<evidence type="ECO:0000313" key="3">
    <source>
        <dbReference type="Proteomes" id="UP000327157"/>
    </source>
</evidence>
<reference evidence="2 3" key="3">
    <citation type="submission" date="2019-11" db="EMBL/GenBank/DDBJ databases">
        <title>A de novo genome assembly of a pear dwarfing rootstock.</title>
        <authorList>
            <person name="Wang F."/>
            <person name="Wang J."/>
            <person name="Li S."/>
            <person name="Zhang Y."/>
            <person name="Fang M."/>
            <person name="Ma L."/>
            <person name="Zhao Y."/>
            <person name="Jiang S."/>
        </authorList>
    </citation>
    <scope>NUCLEOTIDE SEQUENCE [LARGE SCALE GENOMIC DNA]</scope>
    <source>
        <strain evidence="2">S2</strain>
        <tissue evidence="2">Leaf</tissue>
    </source>
</reference>
<keyword evidence="1" id="KW-1133">Transmembrane helix</keyword>
<dbReference type="PANTHER" id="PTHR48473">
    <property type="entry name" value="TIR DOMAIN-CONTAINING PROTEIN"/>
    <property type="match status" value="1"/>
</dbReference>
<comment type="caution">
    <text evidence="2">The sequence shown here is derived from an EMBL/GenBank/DDBJ whole genome shotgun (WGS) entry which is preliminary data.</text>
</comment>
<reference evidence="3" key="2">
    <citation type="submission" date="2019-10" db="EMBL/GenBank/DDBJ databases">
        <title>A de novo genome assembly of a pear dwarfing rootstock.</title>
        <authorList>
            <person name="Wang F."/>
            <person name="Wang J."/>
            <person name="Li S."/>
            <person name="Zhang Y."/>
            <person name="Fang M."/>
            <person name="Ma L."/>
            <person name="Zhao Y."/>
            <person name="Jiang S."/>
        </authorList>
    </citation>
    <scope>NUCLEOTIDE SEQUENCE [LARGE SCALE GENOMIC DNA]</scope>
</reference>
<keyword evidence="1" id="KW-0812">Transmembrane</keyword>
<dbReference type="PANTHER" id="PTHR48473:SF1">
    <property type="entry name" value="TIR DOMAIN-CONTAINING PROTEIN"/>
    <property type="match status" value="1"/>
</dbReference>
<dbReference type="Proteomes" id="UP000327157">
    <property type="component" value="Chromosome 5"/>
</dbReference>
<evidence type="ECO:0000313" key="2">
    <source>
        <dbReference type="EMBL" id="KAB2635817.1"/>
    </source>
</evidence>
<keyword evidence="1" id="KW-0472">Membrane</keyword>
<organism evidence="2 3">
    <name type="scientific">Pyrus ussuriensis x Pyrus communis</name>
    <dbReference type="NCBI Taxonomy" id="2448454"/>
    <lineage>
        <taxon>Eukaryota</taxon>
        <taxon>Viridiplantae</taxon>
        <taxon>Streptophyta</taxon>
        <taxon>Embryophyta</taxon>
        <taxon>Tracheophyta</taxon>
        <taxon>Spermatophyta</taxon>
        <taxon>Magnoliopsida</taxon>
        <taxon>eudicotyledons</taxon>
        <taxon>Gunneridae</taxon>
        <taxon>Pentapetalae</taxon>
        <taxon>rosids</taxon>
        <taxon>fabids</taxon>
        <taxon>Rosales</taxon>
        <taxon>Rosaceae</taxon>
        <taxon>Amygdaloideae</taxon>
        <taxon>Maleae</taxon>
        <taxon>Pyrus</taxon>
    </lineage>
</organism>
<protein>
    <submittedName>
        <fullName evidence="2">Uncharacterized protein</fullName>
    </submittedName>
</protein>
<proteinExistence type="predicted"/>
<dbReference type="OrthoDB" id="1166453at2759"/>
<feature type="transmembrane region" description="Helical" evidence="1">
    <location>
        <begin position="47"/>
        <end position="67"/>
    </location>
</feature>
<reference evidence="2 3" key="1">
    <citation type="submission" date="2019-09" db="EMBL/GenBank/DDBJ databases">
        <authorList>
            <person name="Ou C."/>
        </authorList>
    </citation>
    <scope>NUCLEOTIDE SEQUENCE [LARGE SCALE GENOMIC DNA]</scope>
    <source>
        <strain evidence="2">S2</strain>
        <tissue evidence="2">Leaf</tissue>
    </source>
</reference>
<dbReference type="EMBL" id="SMOL01000004">
    <property type="protein sequence ID" value="KAB2635817.1"/>
    <property type="molecule type" value="Genomic_DNA"/>
</dbReference>
<feature type="transmembrane region" description="Helical" evidence="1">
    <location>
        <begin position="16"/>
        <end position="35"/>
    </location>
</feature>
<keyword evidence="3" id="KW-1185">Reference proteome</keyword>